<evidence type="ECO:0000256" key="10">
    <source>
        <dbReference type="ARBA" id="ARBA00022840"/>
    </source>
</evidence>
<evidence type="ECO:0000259" key="15">
    <source>
        <dbReference type="SMART" id="SM00904"/>
    </source>
</evidence>
<dbReference type="PANTHER" id="PTHR22749:SF6">
    <property type="entry name" value="RIBOFLAVIN KINASE"/>
    <property type="match status" value="1"/>
</dbReference>
<dbReference type="GO" id="GO:0003919">
    <property type="term" value="F:FMN adenylyltransferase activity"/>
    <property type="evidence" value="ECO:0007669"/>
    <property type="project" value="UniProtKB-UniRule"/>
</dbReference>
<dbReference type="NCBIfam" id="NF004162">
    <property type="entry name" value="PRK05627.1-5"/>
    <property type="match status" value="1"/>
</dbReference>
<keyword evidence="11" id="KW-0511">Multifunctional enzyme</keyword>
<dbReference type="Gene3D" id="2.40.30.30">
    <property type="entry name" value="Riboflavin kinase-like"/>
    <property type="match status" value="1"/>
</dbReference>
<keyword evidence="6 14" id="KW-0548">Nucleotidyltransferase</keyword>
<dbReference type="UniPathway" id="UPA00277">
    <property type="reaction ID" value="UER00407"/>
</dbReference>
<evidence type="ECO:0000313" key="16">
    <source>
        <dbReference type="EMBL" id="QNO16469.1"/>
    </source>
</evidence>
<dbReference type="InterPro" id="IPR002606">
    <property type="entry name" value="Riboflavin_kinase_bac"/>
</dbReference>
<feature type="domain" description="Riboflavin kinase" evidence="15">
    <location>
        <begin position="178"/>
        <end position="302"/>
    </location>
</feature>
<protein>
    <recommendedName>
        <fullName evidence="14">Riboflavin biosynthesis protein</fullName>
    </recommendedName>
    <domain>
        <recommendedName>
            <fullName evidence="14">Riboflavin kinase</fullName>
            <ecNumber evidence="14">2.7.1.26</ecNumber>
        </recommendedName>
        <alternativeName>
            <fullName evidence="14">Flavokinase</fullName>
        </alternativeName>
    </domain>
    <domain>
        <recommendedName>
            <fullName evidence="14">FMN adenylyltransferase</fullName>
            <ecNumber evidence="14">2.7.7.2</ecNumber>
        </recommendedName>
        <alternativeName>
            <fullName evidence="14">FAD pyrophosphorylase</fullName>
        </alternativeName>
        <alternativeName>
            <fullName evidence="14">FAD synthase</fullName>
        </alternativeName>
    </domain>
</protein>
<keyword evidence="3 14" id="KW-0285">Flavoprotein</keyword>
<dbReference type="SMART" id="SM00904">
    <property type="entry name" value="Flavokinase"/>
    <property type="match status" value="1"/>
</dbReference>
<evidence type="ECO:0000256" key="7">
    <source>
        <dbReference type="ARBA" id="ARBA00022741"/>
    </source>
</evidence>
<comment type="pathway">
    <text evidence="2 14">Cofactor biosynthesis; FMN biosynthesis; FMN from riboflavin (ATP route): step 1/1.</text>
</comment>
<dbReference type="InterPro" id="IPR014729">
    <property type="entry name" value="Rossmann-like_a/b/a_fold"/>
</dbReference>
<keyword evidence="8 14" id="KW-0418">Kinase</keyword>
<evidence type="ECO:0000256" key="12">
    <source>
        <dbReference type="ARBA" id="ARBA00047880"/>
    </source>
</evidence>
<dbReference type="Pfam" id="PF01687">
    <property type="entry name" value="Flavokinase"/>
    <property type="match status" value="1"/>
</dbReference>
<dbReference type="SUPFAM" id="SSF82114">
    <property type="entry name" value="Riboflavin kinase-like"/>
    <property type="match status" value="1"/>
</dbReference>
<keyword evidence="17" id="KW-1185">Reference proteome</keyword>
<dbReference type="UniPathway" id="UPA00276">
    <property type="reaction ID" value="UER00406"/>
</dbReference>
<evidence type="ECO:0000256" key="14">
    <source>
        <dbReference type="PIRNR" id="PIRNR004491"/>
    </source>
</evidence>
<reference evidence="16 17" key="1">
    <citation type="submission" date="2020-07" db="EMBL/GenBank/DDBJ databases">
        <title>Alkalicella. sp. LB2 genome.</title>
        <authorList>
            <person name="Postec A."/>
            <person name="Quemeneur M."/>
        </authorList>
    </citation>
    <scope>NUCLEOTIDE SEQUENCE [LARGE SCALE GENOMIC DNA]</scope>
    <source>
        <strain evidence="16 17">LB2</strain>
    </source>
</reference>
<dbReference type="InterPro" id="IPR023465">
    <property type="entry name" value="Riboflavin_kinase_dom_sf"/>
</dbReference>
<dbReference type="KEGG" id="acae:HYG86_17645"/>
<dbReference type="AlphaFoldDB" id="A0A7G9WCQ7"/>
<dbReference type="FunFam" id="3.40.50.620:FF:000021">
    <property type="entry name" value="Riboflavin biosynthesis protein"/>
    <property type="match status" value="1"/>
</dbReference>
<keyword evidence="4 14" id="KW-0288">FMN</keyword>
<evidence type="ECO:0000256" key="2">
    <source>
        <dbReference type="ARBA" id="ARBA00005201"/>
    </source>
</evidence>
<comment type="pathway">
    <text evidence="1 14">Cofactor biosynthesis; FAD biosynthesis; FAD from FMN: step 1/1.</text>
</comment>
<dbReference type="PANTHER" id="PTHR22749">
    <property type="entry name" value="RIBOFLAVIN KINASE/FMN ADENYLYLTRANSFERASE"/>
    <property type="match status" value="1"/>
</dbReference>
<dbReference type="EC" id="2.7.7.2" evidence="14"/>
<keyword evidence="5 14" id="KW-0808">Transferase</keyword>
<dbReference type="CDD" id="cd02064">
    <property type="entry name" value="FAD_synthetase_N"/>
    <property type="match status" value="1"/>
</dbReference>
<evidence type="ECO:0000313" key="17">
    <source>
        <dbReference type="Proteomes" id="UP000516160"/>
    </source>
</evidence>
<evidence type="ECO:0000256" key="4">
    <source>
        <dbReference type="ARBA" id="ARBA00022643"/>
    </source>
</evidence>
<dbReference type="NCBIfam" id="TIGR00083">
    <property type="entry name" value="ribF"/>
    <property type="match status" value="1"/>
</dbReference>
<dbReference type="Pfam" id="PF06574">
    <property type="entry name" value="FAD_syn"/>
    <property type="match status" value="1"/>
</dbReference>
<dbReference type="GO" id="GO:0005524">
    <property type="term" value="F:ATP binding"/>
    <property type="evidence" value="ECO:0007669"/>
    <property type="project" value="UniProtKB-UniRule"/>
</dbReference>
<dbReference type="GO" id="GO:0009231">
    <property type="term" value="P:riboflavin biosynthetic process"/>
    <property type="evidence" value="ECO:0007669"/>
    <property type="project" value="InterPro"/>
</dbReference>
<evidence type="ECO:0000256" key="11">
    <source>
        <dbReference type="ARBA" id="ARBA00023268"/>
    </source>
</evidence>
<dbReference type="GO" id="GO:0009398">
    <property type="term" value="P:FMN biosynthetic process"/>
    <property type="evidence" value="ECO:0007669"/>
    <property type="project" value="UniProtKB-UniRule"/>
</dbReference>
<evidence type="ECO:0000256" key="8">
    <source>
        <dbReference type="ARBA" id="ARBA00022777"/>
    </source>
</evidence>
<dbReference type="InterPro" id="IPR023468">
    <property type="entry name" value="Riboflavin_kinase"/>
</dbReference>
<evidence type="ECO:0000256" key="13">
    <source>
        <dbReference type="ARBA" id="ARBA00049494"/>
    </source>
</evidence>
<dbReference type="GO" id="GO:0008531">
    <property type="term" value="F:riboflavin kinase activity"/>
    <property type="evidence" value="ECO:0007669"/>
    <property type="project" value="UniProtKB-UniRule"/>
</dbReference>
<dbReference type="SUPFAM" id="SSF52374">
    <property type="entry name" value="Nucleotidylyl transferase"/>
    <property type="match status" value="1"/>
</dbReference>
<keyword evidence="9 14" id="KW-0274">FAD</keyword>
<dbReference type="Proteomes" id="UP000516160">
    <property type="component" value="Chromosome"/>
</dbReference>
<dbReference type="RefSeq" id="WP_213166861.1">
    <property type="nucleotide sequence ID" value="NZ_CP058559.1"/>
</dbReference>
<gene>
    <name evidence="16" type="ORF">HYG86_17645</name>
</gene>
<evidence type="ECO:0000256" key="6">
    <source>
        <dbReference type="ARBA" id="ARBA00022695"/>
    </source>
</evidence>
<evidence type="ECO:0000256" key="9">
    <source>
        <dbReference type="ARBA" id="ARBA00022827"/>
    </source>
</evidence>
<keyword evidence="10 14" id="KW-0067">ATP-binding</keyword>
<dbReference type="InterPro" id="IPR015865">
    <property type="entry name" value="Riboflavin_kinase_bac/euk"/>
</dbReference>
<proteinExistence type="inferred from homology"/>
<accession>A0A7G9WCQ7</accession>
<comment type="catalytic activity">
    <reaction evidence="13 14">
        <text>FMN + ATP + H(+) = FAD + diphosphate</text>
        <dbReference type="Rhea" id="RHEA:17237"/>
        <dbReference type="ChEBI" id="CHEBI:15378"/>
        <dbReference type="ChEBI" id="CHEBI:30616"/>
        <dbReference type="ChEBI" id="CHEBI:33019"/>
        <dbReference type="ChEBI" id="CHEBI:57692"/>
        <dbReference type="ChEBI" id="CHEBI:58210"/>
        <dbReference type="EC" id="2.7.7.2"/>
    </reaction>
</comment>
<organism evidence="16 17">
    <name type="scientific">Alkalicella caledoniensis</name>
    <dbReference type="NCBI Taxonomy" id="2731377"/>
    <lineage>
        <taxon>Bacteria</taxon>
        <taxon>Bacillati</taxon>
        <taxon>Bacillota</taxon>
        <taxon>Clostridia</taxon>
        <taxon>Eubacteriales</taxon>
        <taxon>Proteinivoracaceae</taxon>
        <taxon>Alkalicella</taxon>
    </lineage>
</organism>
<dbReference type="Gene3D" id="3.40.50.620">
    <property type="entry name" value="HUPs"/>
    <property type="match status" value="1"/>
</dbReference>
<dbReference type="PIRSF" id="PIRSF004491">
    <property type="entry name" value="FAD_Synth"/>
    <property type="match status" value="1"/>
</dbReference>
<dbReference type="InterPro" id="IPR015864">
    <property type="entry name" value="FAD_synthase"/>
</dbReference>
<evidence type="ECO:0000256" key="5">
    <source>
        <dbReference type="ARBA" id="ARBA00022679"/>
    </source>
</evidence>
<evidence type="ECO:0000256" key="3">
    <source>
        <dbReference type="ARBA" id="ARBA00022630"/>
    </source>
</evidence>
<keyword evidence="7 14" id="KW-0547">Nucleotide-binding</keyword>
<dbReference type="EC" id="2.7.1.26" evidence="14"/>
<dbReference type="GO" id="GO:0006747">
    <property type="term" value="P:FAD biosynthetic process"/>
    <property type="evidence" value="ECO:0007669"/>
    <property type="project" value="UniProtKB-UniRule"/>
</dbReference>
<sequence length="303" mass="34276">MELVFGINKLQNQTRRCITTIGNFDGLHLGHRQIIQKVIKESKTNNMISAAYTFFPHPQILFNNNFKIISTLEHKINYFKETGIDLLIIEPFTEEFAALDPHSFIQEILINKLNCSKVIIGYDFSFGKKGQGNGSLLSQYQEFTTEIIDPISIEGQVVHSTLLRQCLVNGDTKEYFKLTGRFPKISGNVISGKGIGNKLGFATANIYFPSNIVRPKKGVYLVKGHVSGKEYCGIANIGHKPTVGENRLNAEIHFFAFSENIYGQKIEVDLLEFLREEKRFESINSLVKQVDLDIKNAQKLLNL</sequence>
<comment type="similarity">
    <text evidence="14">Belongs to the ribF family.</text>
</comment>
<name>A0A7G9WCQ7_ALKCA</name>
<evidence type="ECO:0000256" key="1">
    <source>
        <dbReference type="ARBA" id="ARBA00004726"/>
    </source>
</evidence>
<dbReference type="EMBL" id="CP058559">
    <property type="protein sequence ID" value="QNO16469.1"/>
    <property type="molecule type" value="Genomic_DNA"/>
</dbReference>
<comment type="catalytic activity">
    <reaction evidence="12 14">
        <text>riboflavin + ATP = FMN + ADP + H(+)</text>
        <dbReference type="Rhea" id="RHEA:14357"/>
        <dbReference type="ChEBI" id="CHEBI:15378"/>
        <dbReference type="ChEBI" id="CHEBI:30616"/>
        <dbReference type="ChEBI" id="CHEBI:57986"/>
        <dbReference type="ChEBI" id="CHEBI:58210"/>
        <dbReference type="ChEBI" id="CHEBI:456216"/>
        <dbReference type="EC" id="2.7.1.26"/>
    </reaction>
</comment>